<organism evidence="1 2">
    <name type="scientific">Saccharomycopsis crataegensis</name>
    <dbReference type="NCBI Taxonomy" id="43959"/>
    <lineage>
        <taxon>Eukaryota</taxon>
        <taxon>Fungi</taxon>
        <taxon>Dikarya</taxon>
        <taxon>Ascomycota</taxon>
        <taxon>Saccharomycotina</taxon>
        <taxon>Saccharomycetes</taxon>
        <taxon>Saccharomycopsidaceae</taxon>
        <taxon>Saccharomycopsis</taxon>
    </lineage>
</organism>
<dbReference type="AlphaFoldDB" id="A0AAV5QG08"/>
<accession>A0AAV5QG08</accession>
<keyword evidence="2" id="KW-1185">Reference proteome</keyword>
<dbReference type="Proteomes" id="UP001360560">
    <property type="component" value="Unassembled WGS sequence"/>
</dbReference>
<name>A0AAV5QG08_9ASCO</name>
<dbReference type="RefSeq" id="XP_064850133.1">
    <property type="nucleotide sequence ID" value="XM_064994061.1"/>
</dbReference>
<protein>
    <submittedName>
        <fullName evidence="1">Uncharacterized protein</fullName>
    </submittedName>
</protein>
<comment type="caution">
    <text evidence="1">The sequence shown here is derived from an EMBL/GenBank/DDBJ whole genome shotgun (WGS) entry which is preliminary data.</text>
</comment>
<dbReference type="EMBL" id="BTFZ01000001">
    <property type="protein sequence ID" value="GMM33133.1"/>
    <property type="molecule type" value="Genomic_DNA"/>
</dbReference>
<proteinExistence type="predicted"/>
<evidence type="ECO:0000313" key="1">
    <source>
        <dbReference type="EMBL" id="GMM33133.1"/>
    </source>
</evidence>
<evidence type="ECO:0000313" key="2">
    <source>
        <dbReference type="Proteomes" id="UP001360560"/>
    </source>
</evidence>
<gene>
    <name evidence="1" type="ORF">DASC09_004580</name>
</gene>
<reference evidence="1 2" key="1">
    <citation type="journal article" date="2023" name="Elife">
        <title>Identification of key yeast species and microbe-microbe interactions impacting larval growth of Drosophila in the wild.</title>
        <authorList>
            <person name="Mure A."/>
            <person name="Sugiura Y."/>
            <person name="Maeda R."/>
            <person name="Honda K."/>
            <person name="Sakurai N."/>
            <person name="Takahashi Y."/>
            <person name="Watada M."/>
            <person name="Katoh T."/>
            <person name="Gotoh A."/>
            <person name="Gotoh Y."/>
            <person name="Taniguchi I."/>
            <person name="Nakamura K."/>
            <person name="Hayashi T."/>
            <person name="Katayama T."/>
            <person name="Uemura T."/>
            <person name="Hattori Y."/>
        </authorList>
    </citation>
    <scope>NUCLEOTIDE SEQUENCE [LARGE SCALE GENOMIC DNA]</scope>
    <source>
        <strain evidence="1 2">SC-9</strain>
    </source>
</reference>
<sequence length="101" mass="12164">MCEQLNCKYKPNQKWCGYHDPQRYHKNGKLHKQRLEEHRSIINEIKQYIDIKIKEIIRSIDSRLIDLIQSNNEKILQGVNNLLIKERSPRNSFNMFKLGID</sequence>
<dbReference type="GeneID" id="90071112"/>